<dbReference type="RefSeq" id="WP_171093051.1">
    <property type="nucleotide sequence ID" value="NZ_CP053069.1"/>
</dbReference>
<evidence type="ECO:0000313" key="2">
    <source>
        <dbReference type="Proteomes" id="UP000501534"/>
    </source>
</evidence>
<gene>
    <name evidence="1" type="ORF">DSM104443_02670</name>
</gene>
<proteinExistence type="predicted"/>
<dbReference type="PROSITE" id="PS51257">
    <property type="entry name" value="PROKAR_LIPOPROTEIN"/>
    <property type="match status" value="1"/>
</dbReference>
<reference evidence="1 2" key="1">
    <citation type="submission" date="2020-04" db="EMBL/GenBank/DDBJ databases">
        <title>Usitatibacter rugosus gen. nov., sp. nov. and Usitatibacter palustris sp. nov., novel members of Usitatibacteraceae fam. nov. within the order Nitrosomonadales isolated from soil.</title>
        <authorList>
            <person name="Huber K.J."/>
            <person name="Neumann-Schaal M."/>
            <person name="Geppert A."/>
            <person name="Luckner M."/>
            <person name="Wanner G."/>
            <person name="Overmann J."/>
        </authorList>
    </citation>
    <scope>NUCLEOTIDE SEQUENCE [LARGE SCALE GENOMIC DNA]</scope>
    <source>
        <strain evidence="1 2">0125_3</strain>
    </source>
</reference>
<dbReference type="AlphaFoldDB" id="A0A6M4GWA8"/>
<protein>
    <recommendedName>
        <fullName evidence="3">Lipoprotein</fullName>
    </recommendedName>
</protein>
<dbReference type="EMBL" id="CP053069">
    <property type="protein sequence ID" value="QJR11591.1"/>
    <property type="molecule type" value="Genomic_DNA"/>
</dbReference>
<sequence>MRKHASLAAVAAAALLAACSEPSQDPARSYAGKEDAKAYAGDAFRGDKAKWEAALAARNGFQNDYAPSRAAGKKP</sequence>
<evidence type="ECO:0008006" key="3">
    <source>
        <dbReference type="Google" id="ProtNLM"/>
    </source>
</evidence>
<keyword evidence="2" id="KW-1185">Reference proteome</keyword>
<accession>A0A6M4GWA8</accession>
<evidence type="ECO:0000313" key="1">
    <source>
        <dbReference type="EMBL" id="QJR11591.1"/>
    </source>
</evidence>
<organism evidence="1 2">
    <name type="scientific">Usitatibacter rugosus</name>
    <dbReference type="NCBI Taxonomy" id="2732067"/>
    <lineage>
        <taxon>Bacteria</taxon>
        <taxon>Pseudomonadati</taxon>
        <taxon>Pseudomonadota</taxon>
        <taxon>Betaproteobacteria</taxon>
        <taxon>Nitrosomonadales</taxon>
        <taxon>Usitatibacteraceae</taxon>
        <taxon>Usitatibacter</taxon>
    </lineage>
</organism>
<dbReference type="KEGG" id="uru:DSM104443_02670"/>
<dbReference type="Proteomes" id="UP000501534">
    <property type="component" value="Chromosome"/>
</dbReference>
<name>A0A6M4GWA8_9PROT</name>